<dbReference type="EC" id="2.7.13.3" evidence="2"/>
<dbReference type="GO" id="GO:0005886">
    <property type="term" value="C:plasma membrane"/>
    <property type="evidence" value="ECO:0007669"/>
    <property type="project" value="TreeGrafter"/>
</dbReference>
<sequence length="236" mass="26297">MTKKAPNGRQDSVADFSFMLASSVHDMKNSLGMLLTTLDETMRDMPAKTPEQQQRFATLQYEASRINGELIQLLSLYRMNLQAMPIRVEENYVRDAIDDQLARNDMLFVSRHLNVNFNCDEDLLWYFDSDLVGGVLHNVLVNCARYTRSQLSIKAWLEDSGLFVQIEDDGQGYPEAMLSQPVDLGASVSFESGSTNLGLYFAQTVAQLHKAKDRKGSIALANGGDLGGGVFTLFLP</sequence>
<dbReference type="InterPro" id="IPR003594">
    <property type="entry name" value="HATPase_dom"/>
</dbReference>
<comment type="caution">
    <text evidence="8">The sequence shown here is derived from an EMBL/GenBank/DDBJ whole genome shotgun (WGS) entry which is preliminary data.</text>
</comment>
<keyword evidence="9" id="KW-1185">Reference proteome</keyword>
<keyword evidence="6" id="KW-0902">Two-component regulatory system</keyword>
<dbReference type="InterPro" id="IPR050351">
    <property type="entry name" value="BphY/WalK/GraS-like"/>
</dbReference>
<evidence type="ECO:0000256" key="2">
    <source>
        <dbReference type="ARBA" id="ARBA00012438"/>
    </source>
</evidence>
<dbReference type="EMBL" id="JACHXZ010000002">
    <property type="protein sequence ID" value="MBB3168683.1"/>
    <property type="molecule type" value="Genomic_DNA"/>
</dbReference>
<gene>
    <name evidence="8" type="ORF">FHS30_001867</name>
</gene>
<dbReference type="InterPro" id="IPR036890">
    <property type="entry name" value="HATPase_C_sf"/>
</dbReference>
<dbReference type="PANTHER" id="PTHR45453">
    <property type="entry name" value="PHOSPHATE REGULON SENSOR PROTEIN PHOR"/>
    <property type="match status" value="1"/>
</dbReference>
<organism evidence="8 9">
    <name type="scientific">Simiduia aestuariiviva</name>
    <dbReference type="NCBI Taxonomy" id="1510459"/>
    <lineage>
        <taxon>Bacteria</taxon>
        <taxon>Pseudomonadati</taxon>
        <taxon>Pseudomonadota</taxon>
        <taxon>Gammaproteobacteria</taxon>
        <taxon>Cellvibrionales</taxon>
        <taxon>Cellvibrionaceae</taxon>
        <taxon>Simiduia</taxon>
    </lineage>
</organism>
<dbReference type="SUPFAM" id="SSF55874">
    <property type="entry name" value="ATPase domain of HSP90 chaperone/DNA topoisomerase II/histidine kinase"/>
    <property type="match status" value="1"/>
</dbReference>
<dbReference type="GO" id="GO:0000155">
    <property type="term" value="F:phosphorelay sensor kinase activity"/>
    <property type="evidence" value="ECO:0007669"/>
    <property type="project" value="TreeGrafter"/>
</dbReference>
<dbReference type="PROSITE" id="PS50109">
    <property type="entry name" value="HIS_KIN"/>
    <property type="match status" value="1"/>
</dbReference>
<keyword evidence="4" id="KW-0808">Transferase</keyword>
<dbReference type="RefSeq" id="WP_183910142.1">
    <property type="nucleotide sequence ID" value="NZ_JACHXZ010000002.1"/>
</dbReference>
<evidence type="ECO:0000259" key="7">
    <source>
        <dbReference type="PROSITE" id="PS50109"/>
    </source>
</evidence>
<dbReference type="Gene3D" id="3.30.565.10">
    <property type="entry name" value="Histidine kinase-like ATPase, C-terminal domain"/>
    <property type="match status" value="1"/>
</dbReference>
<reference evidence="8 9" key="1">
    <citation type="submission" date="2020-08" db="EMBL/GenBank/DDBJ databases">
        <title>Genomic Encyclopedia of Type Strains, Phase III (KMG-III): the genomes of soil and plant-associated and newly described type strains.</title>
        <authorList>
            <person name="Whitman W."/>
        </authorList>
    </citation>
    <scope>NUCLEOTIDE SEQUENCE [LARGE SCALE GENOMIC DNA]</scope>
    <source>
        <strain evidence="8 9">CECT 8571</strain>
    </source>
</reference>
<evidence type="ECO:0000256" key="6">
    <source>
        <dbReference type="ARBA" id="ARBA00023012"/>
    </source>
</evidence>
<dbReference type="Pfam" id="PF02518">
    <property type="entry name" value="HATPase_c"/>
    <property type="match status" value="1"/>
</dbReference>
<proteinExistence type="predicted"/>
<evidence type="ECO:0000256" key="1">
    <source>
        <dbReference type="ARBA" id="ARBA00000085"/>
    </source>
</evidence>
<dbReference type="Proteomes" id="UP000559987">
    <property type="component" value="Unassembled WGS sequence"/>
</dbReference>
<evidence type="ECO:0000313" key="9">
    <source>
        <dbReference type="Proteomes" id="UP000559987"/>
    </source>
</evidence>
<dbReference type="GO" id="GO:0004721">
    <property type="term" value="F:phosphoprotein phosphatase activity"/>
    <property type="evidence" value="ECO:0007669"/>
    <property type="project" value="TreeGrafter"/>
</dbReference>
<keyword evidence="5 8" id="KW-0418">Kinase</keyword>
<feature type="domain" description="Histidine kinase" evidence="7">
    <location>
        <begin position="22"/>
        <end position="236"/>
    </location>
</feature>
<comment type="catalytic activity">
    <reaction evidence="1">
        <text>ATP + protein L-histidine = ADP + protein N-phospho-L-histidine.</text>
        <dbReference type="EC" id="2.7.13.3"/>
    </reaction>
</comment>
<dbReference type="GO" id="GO:0016036">
    <property type="term" value="P:cellular response to phosphate starvation"/>
    <property type="evidence" value="ECO:0007669"/>
    <property type="project" value="TreeGrafter"/>
</dbReference>
<dbReference type="InterPro" id="IPR005467">
    <property type="entry name" value="His_kinase_dom"/>
</dbReference>
<evidence type="ECO:0000256" key="5">
    <source>
        <dbReference type="ARBA" id="ARBA00022777"/>
    </source>
</evidence>
<dbReference type="PANTHER" id="PTHR45453:SF1">
    <property type="entry name" value="PHOSPHATE REGULON SENSOR PROTEIN PHOR"/>
    <property type="match status" value="1"/>
</dbReference>
<protein>
    <recommendedName>
        <fullName evidence="2">histidine kinase</fullName>
        <ecNumber evidence="2">2.7.13.3</ecNumber>
    </recommendedName>
</protein>
<accession>A0A839ULW7</accession>
<keyword evidence="3" id="KW-0597">Phosphoprotein</keyword>
<dbReference type="AlphaFoldDB" id="A0A839ULW7"/>
<name>A0A839ULW7_9GAMM</name>
<evidence type="ECO:0000256" key="4">
    <source>
        <dbReference type="ARBA" id="ARBA00022679"/>
    </source>
</evidence>
<evidence type="ECO:0000313" key="8">
    <source>
        <dbReference type="EMBL" id="MBB3168683.1"/>
    </source>
</evidence>
<evidence type="ECO:0000256" key="3">
    <source>
        <dbReference type="ARBA" id="ARBA00022553"/>
    </source>
</evidence>